<feature type="compositionally biased region" description="Polar residues" evidence="1">
    <location>
        <begin position="1"/>
        <end position="15"/>
    </location>
</feature>
<keyword evidence="3" id="KW-1185">Reference proteome</keyword>
<organism evidence="2 3">
    <name type="scientific">Rhipicephalus sanguineus</name>
    <name type="common">Brown dog tick</name>
    <name type="synonym">Ixodes sanguineus</name>
    <dbReference type="NCBI Taxonomy" id="34632"/>
    <lineage>
        <taxon>Eukaryota</taxon>
        <taxon>Metazoa</taxon>
        <taxon>Ecdysozoa</taxon>
        <taxon>Arthropoda</taxon>
        <taxon>Chelicerata</taxon>
        <taxon>Arachnida</taxon>
        <taxon>Acari</taxon>
        <taxon>Parasitiformes</taxon>
        <taxon>Ixodida</taxon>
        <taxon>Ixodoidea</taxon>
        <taxon>Ixodidae</taxon>
        <taxon>Rhipicephalinae</taxon>
        <taxon>Rhipicephalus</taxon>
        <taxon>Rhipicephalus</taxon>
    </lineage>
</organism>
<proteinExistence type="predicted"/>
<gene>
    <name evidence="2" type="ORF">HPB52_017591</name>
</gene>
<comment type="caution">
    <text evidence="2">The sequence shown here is derived from an EMBL/GenBank/DDBJ whole genome shotgun (WGS) entry which is preliminary data.</text>
</comment>
<dbReference type="Proteomes" id="UP000821837">
    <property type="component" value="Chromosome 3"/>
</dbReference>
<accession>A0A9D4Q1D4</accession>
<feature type="region of interest" description="Disordered" evidence="1">
    <location>
        <begin position="1"/>
        <end position="50"/>
    </location>
</feature>
<evidence type="ECO:0000256" key="1">
    <source>
        <dbReference type="SAM" id="MobiDB-lite"/>
    </source>
</evidence>
<reference evidence="2" key="2">
    <citation type="submission" date="2021-09" db="EMBL/GenBank/DDBJ databases">
        <authorList>
            <person name="Jia N."/>
            <person name="Wang J."/>
            <person name="Shi W."/>
            <person name="Du L."/>
            <person name="Sun Y."/>
            <person name="Zhan W."/>
            <person name="Jiang J."/>
            <person name="Wang Q."/>
            <person name="Zhang B."/>
            <person name="Ji P."/>
            <person name="Sakyi L.B."/>
            <person name="Cui X."/>
            <person name="Yuan T."/>
            <person name="Jiang B."/>
            <person name="Yang W."/>
            <person name="Lam T.T.-Y."/>
            <person name="Chang Q."/>
            <person name="Ding S."/>
            <person name="Wang X."/>
            <person name="Zhu J."/>
            <person name="Ruan X."/>
            <person name="Zhao L."/>
            <person name="Wei J."/>
            <person name="Que T."/>
            <person name="Du C."/>
            <person name="Cheng J."/>
            <person name="Dai P."/>
            <person name="Han X."/>
            <person name="Huang E."/>
            <person name="Gao Y."/>
            <person name="Liu J."/>
            <person name="Shao H."/>
            <person name="Ye R."/>
            <person name="Li L."/>
            <person name="Wei W."/>
            <person name="Wang X."/>
            <person name="Wang C."/>
            <person name="Huo Q."/>
            <person name="Li W."/>
            <person name="Guo W."/>
            <person name="Chen H."/>
            <person name="Chen S."/>
            <person name="Zhou L."/>
            <person name="Zhou L."/>
            <person name="Ni X."/>
            <person name="Tian J."/>
            <person name="Zhou Y."/>
            <person name="Sheng Y."/>
            <person name="Liu T."/>
            <person name="Pan Y."/>
            <person name="Xia L."/>
            <person name="Li J."/>
            <person name="Zhao F."/>
            <person name="Cao W."/>
        </authorList>
    </citation>
    <scope>NUCLEOTIDE SEQUENCE</scope>
    <source>
        <strain evidence="2">Rsan-2018</strain>
        <tissue evidence="2">Larvae</tissue>
    </source>
</reference>
<dbReference type="EMBL" id="JABSTV010001249">
    <property type="protein sequence ID" value="KAH7962708.1"/>
    <property type="molecule type" value="Genomic_DNA"/>
</dbReference>
<sequence>MQQTPSSSRNASQKPELTPVHRASRRIRGLAPEIVPRCTTSTSTGMEDTTALTPDAIPAAAAAAAGAPAYYTLQKPRAFTPSSEPRRVSYADALRRTVPSSVTPPPVSGFQHASYADTFGHISPATVPLSAAAPHSARRA</sequence>
<name>A0A9D4Q1D4_RHISA</name>
<evidence type="ECO:0000313" key="3">
    <source>
        <dbReference type="Proteomes" id="UP000821837"/>
    </source>
</evidence>
<protein>
    <submittedName>
        <fullName evidence="2">Uncharacterized protein</fullName>
    </submittedName>
</protein>
<reference evidence="2" key="1">
    <citation type="journal article" date="2020" name="Cell">
        <title>Large-Scale Comparative Analyses of Tick Genomes Elucidate Their Genetic Diversity and Vector Capacities.</title>
        <authorList>
            <consortium name="Tick Genome and Microbiome Consortium (TIGMIC)"/>
            <person name="Jia N."/>
            <person name="Wang J."/>
            <person name="Shi W."/>
            <person name="Du L."/>
            <person name="Sun Y."/>
            <person name="Zhan W."/>
            <person name="Jiang J.F."/>
            <person name="Wang Q."/>
            <person name="Zhang B."/>
            <person name="Ji P."/>
            <person name="Bell-Sakyi L."/>
            <person name="Cui X.M."/>
            <person name="Yuan T.T."/>
            <person name="Jiang B.G."/>
            <person name="Yang W.F."/>
            <person name="Lam T.T."/>
            <person name="Chang Q.C."/>
            <person name="Ding S.J."/>
            <person name="Wang X.J."/>
            <person name="Zhu J.G."/>
            <person name="Ruan X.D."/>
            <person name="Zhao L."/>
            <person name="Wei J.T."/>
            <person name="Ye R.Z."/>
            <person name="Que T.C."/>
            <person name="Du C.H."/>
            <person name="Zhou Y.H."/>
            <person name="Cheng J.X."/>
            <person name="Dai P.F."/>
            <person name="Guo W.B."/>
            <person name="Han X.H."/>
            <person name="Huang E.J."/>
            <person name="Li L.F."/>
            <person name="Wei W."/>
            <person name="Gao Y.C."/>
            <person name="Liu J.Z."/>
            <person name="Shao H.Z."/>
            <person name="Wang X."/>
            <person name="Wang C.C."/>
            <person name="Yang T.C."/>
            <person name="Huo Q.B."/>
            <person name="Li W."/>
            <person name="Chen H.Y."/>
            <person name="Chen S.E."/>
            <person name="Zhou L.G."/>
            <person name="Ni X.B."/>
            <person name="Tian J.H."/>
            <person name="Sheng Y."/>
            <person name="Liu T."/>
            <person name="Pan Y.S."/>
            <person name="Xia L.Y."/>
            <person name="Li J."/>
            <person name="Zhao F."/>
            <person name="Cao W.C."/>
        </authorList>
    </citation>
    <scope>NUCLEOTIDE SEQUENCE</scope>
    <source>
        <strain evidence="2">Rsan-2018</strain>
    </source>
</reference>
<evidence type="ECO:0000313" key="2">
    <source>
        <dbReference type="EMBL" id="KAH7962708.1"/>
    </source>
</evidence>
<dbReference type="AlphaFoldDB" id="A0A9D4Q1D4"/>
<feature type="compositionally biased region" description="Low complexity" evidence="1">
    <location>
        <begin position="39"/>
        <end position="50"/>
    </location>
</feature>